<evidence type="ECO:0000313" key="3">
    <source>
        <dbReference type="Proteomes" id="UP000044602"/>
    </source>
</evidence>
<feature type="compositionally biased region" description="Polar residues" evidence="1">
    <location>
        <begin position="79"/>
        <end position="94"/>
    </location>
</feature>
<proteinExistence type="predicted"/>
<feature type="region of interest" description="Disordered" evidence="1">
    <location>
        <begin position="1"/>
        <end position="20"/>
    </location>
</feature>
<dbReference type="EMBL" id="CVQH01020529">
    <property type="protein sequence ID" value="CRK27861.1"/>
    <property type="molecule type" value="Genomic_DNA"/>
</dbReference>
<protein>
    <recommendedName>
        <fullName evidence="4">Zn(2)-C6 fungal-type domain-containing protein</fullName>
    </recommendedName>
</protein>
<reference evidence="3" key="1">
    <citation type="submission" date="2015-05" db="EMBL/GenBank/DDBJ databases">
        <authorList>
            <person name="Fogelqvist Johan"/>
        </authorList>
    </citation>
    <scope>NUCLEOTIDE SEQUENCE [LARGE SCALE GENOMIC DNA]</scope>
</reference>
<gene>
    <name evidence="2" type="ORF">BN1708_004522</name>
</gene>
<feature type="compositionally biased region" description="Pro residues" evidence="1">
    <location>
        <begin position="50"/>
        <end position="61"/>
    </location>
</feature>
<name>A0A0G4M0Q4_VERLO</name>
<feature type="compositionally biased region" description="Polar residues" evidence="1">
    <location>
        <begin position="170"/>
        <end position="192"/>
    </location>
</feature>
<evidence type="ECO:0000256" key="1">
    <source>
        <dbReference type="SAM" id="MobiDB-lite"/>
    </source>
</evidence>
<dbReference type="AlphaFoldDB" id="A0A0G4M0Q4"/>
<accession>A0A0G4M0Q4</accession>
<organism evidence="2 3">
    <name type="scientific">Verticillium longisporum</name>
    <name type="common">Verticillium dahliae var. longisporum</name>
    <dbReference type="NCBI Taxonomy" id="100787"/>
    <lineage>
        <taxon>Eukaryota</taxon>
        <taxon>Fungi</taxon>
        <taxon>Dikarya</taxon>
        <taxon>Ascomycota</taxon>
        <taxon>Pezizomycotina</taxon>
        <taxon>Sordariomycetes</taxon>
        <taxon>Hypocreomycetidae</taxon>
        <taxon>Glomerellales</taxon>
        <taxon>Plectosphaerellaceae</taxon>
        <taxon>Verticillium</taxon>
    </lineage>
</organism>
<dbReference type="Proteomes" id="UP000044602">
    <property type="component" value="Unassembled WGS sequence"/>
</dbReference>
<keyword evidence="3" id="KW-1185">Reference proteome</keyword>
<dbReference type="STRING" id="100787.A0A0G4M0Q4"/>
<feature type="compositionally biased region" description="Pro residues" evidence="1">
    <location>
        <begin position="160"/>
        <end position="169"/>
    </location>
</feature>
<feature type="region of interest" description="Disordered" evidence="1">
    <location>
        <begin position="35"/>
        <end position="200"/>
    </location>
</feature>
<feature type="non-terminal residue" evidence="2">
    <location>
        <position position="215"/>
    </location>
</feature>
<evidence type="ECO:0008006" key="4">
    <source>
        <dbReference type="Google" id="ProtNLM"/>
    </source>
</evidence>
<sequence>MQDEKRYHEPFSLPLGQRRGVSDLAPFALDLTWAKKRAEPGTAARSRAYPSPPMSGSPSLPPNATHEAGDRSQLHGSYLNASSQDAYRPSSTLGPHSGIQGPSPLIPPPQVRSYQSEPPDRMTLSSYHRSEEPAPTSAPYPSMSAQHVHHRPAPYMTMPGPLPPPPQPPSTQTYAGPTSQAPEDTQPFASPKSQRKTKGHVASACVPCKKAHLRC</sequence>
<evidence type="ECO:0000313" key="2">
    <source>
        <dbReference type="EMBL" id="CRK27861.1"/>
    </source>
</evidence>